<feature type="domain" description="Phosducin" evidence="3">
    <location>
        <begin position="96"/>
        <end position="240"/>
    </location>
</feature>
<proteinExistence type="inferred from homology"/>
<dbReference type="PANTHER" id="PTHR46052">
    <property type="entry name" value="PHOSDUCIN-LIKE PROTEIN"/>
    <property type="match status" value="1"/>
</dbReference>
<evidence type="ECO:0000313" key="5">
    <source>
        <dbReference type="Proteomes" id="UP000054144"/>
    </source>
</evidence>
<dbReference type="InterPro" id="IPR051499">
    <property type="entry name" value="Phosducin-like_reg"/>
</dbReference>
<reference evidence="4 5" key="1">
    <citation type="journal article" date="2015" name="Fungal Genet. Biol.">
        <title>Evolution of novel wood decay mechanisms in Agaricales revealed by the genome sequences of Fistulina hepatica and Cylindrobasidium torrendii.</title>
        <authorList>
            <person name="Floudas D."/>
            <person name="Held B.W."/>
            <person name="Riley R."/>
            <person name="Nagy L.G."/>
            <person name="Koehler G."/>
            <person name="Ransdell A.S."/>
            <person name="Younus H."/>
            <person name="Chow J."/>
            <person name="Chiniquy J."/>
            <person name="Lipzen A."/>
            <person name="Tritt A."/>
            <person name="Sun H."/>
            <person name="Haridas S."/>
            <person name="LaButti K."/>
            <person name="Ohm R.A."/>
            <person name="Kues U."/>
            <person name="Blanchette R.A."/>
            <person name="Grigoriev I.V."/>
            <person name="Minto R.E."/>
            <person name="Hibbett D.S."/>
        </authorList>
    </citation>
    <scope>NUCLEOTIDE SEQUENCE [LARGE SCALE GENOMIC DNA]</scope>
    <source>
        <strain evidence="4 5">ATCC 64428</strain>
    </source>
</reference>
<dbReference type="InterPro" id="IPR024253">
    <property type="entry name" value="Phosducin_thioredoxin-like_dom"/>
</dbReference>
<feature type="compositionally biased region" description="Acidic residues" evidence="2">
    <location>
        <begin position="262"/>
        <end position="284"/>
    </location>
</feature>
<protein>
    <recommendedName>
        <fullName evidence="3">Phosducin domain-containing protein</fullName>
    </recommendedName>
</protein>
<dbReference type="Proteomes" id="UP000054144">
    <property type="component" value="Unassembled WGS sequence"/>
</dbReference>
<dbReference type="CDD" id="cd02957">
    <property type="entry name" value="Phd_like"/>
    <property type="match status" value="1"/>
</dbReference>
<gene>
    <name evidence="4" type="ORF">FISHEDRAFT_46799</name>
</gene>
<feature type="compositionally biased region" description="Basic and acidic residues" evidence="2">
    <location>
        <begin position="94"/>
        <end position="114"/>
    </location>
</feature>
<evidence type="ECO:0000259" key="3">
    <source>
        <dbReference type="Pfam" id="PF02114"/>
    </source>
</evidence>
<evidence type="ECO:0000256" key="2">
    <source>
        <dbReference type="SAM" id="MobiDB-lite"/>
    </source>
</evidence>
<dbReference type="AlphaFoldDB" id="A0A0D7A9T6"/>
<dbReference type="EMBL" id="KN882025">
    <property type="protein sequence ID" value="KIY46701.1"/>
    <property type="molecule type" value="Genomic_DNA"/>
</dbReference>
<dbReference type="OrthoDB" id="70588at2759"/>
<dbReference type="InterPro" id="IPR036249">
    <property type="entry name" value="Thioredoxin-like_sf"/>
</dbReference>
<dbReference type="SUPFAM" id="SSF52833">
    <property type="entry name" value="Thioredoxin-like"/>
    <property type="match status" value="1"/>
</dbReference>
<sequence>MTLVRHRSDYLYPSRINILQDGVDLEKLVLSGEFFNGSSRSSSPRRRSPSSPSTSDDEDLGWHDELLNKAPDVAPVPGPSIGMGVSGRTGVKGVIRDRNESDRLAADKRQTDLQQRTEKWDAAARGGKTYLEEEREKLAAGEKADELVFQELERDIENTSRTDRWGIERSGRFGHLREVGMRGFVDAVEKETSGTWVVVHLYDPSLERCHILDENLTRLARLHPETKFLRARAAALGFASTGASIRDKYASKSTSVRKQPRDDDEDDPFSAESDDLPCDEEDSYDEYEDGVDLDMLPTMLVYRDGNLVHNWVRIDWEADARRDGIDGLLER</sequence>
<feature type="region of interest" description="Disordered" evidence="2">
    <location>
        <begin position="36"/>
        <end position="114"/>
    </location>
</feature>
<evidence type="ECO:0000256" key="1">
    <source>
        <dbReference type="ARBA" id="ARBA00009686"/>
    </source>
</evidence>
<accession>A0A0D7A9T6</accession>
<comment type="similarity">
    <text evidence="1">Belongs to the phosducin family.</text>
</comment>
<organism evidence="4 5">
    <name type="scientific">Fistulina hepatica ATCC 64428</name>
    <dbReference type="NCBI Taxonomy" id="1128425"/>
    <lineage>
        <taxon>Eukaryota</taxon>
        <taxon>Fungi</taxon>
        <taxon>Dikarya</taxon>
        <taxon>Basidiomycota</taxon>
        <taxon>Agaricomycotina</taxon>
        <taxon>Agaricomycetes</taxon>
        <taxon>Agaricomycetidae</taxon>
        <taxon>Agaricales</taxon>
        <taxon>Fistulinaceae</taxon>
        <taxon>Fistulina</taxon>
    </lineage>
</organism>
<name>A0A0D7A9T6_9AGAR</name>
<dbReference type="PANTHER" id="PTHR46052:SF1">
    <property type="entry name" value="PHOSDUCIN-LIKE PROTEIN"/>
    <property type="match status" value="1"/>
</dbReference>
<dbReference type="Pfam" id="PF02114">
    <property type="entry name" value="Phosducin"/>
    <property type="match status" value="1"/>
</dbReference>
<evidence type="ECO:0000313" key="4">
    <source>
        <dbReference type="EMBL" id="KIY46701.1"/>
    </source>
</evidence>
<dbReference type="Gene3D" id="3.40.30.10">
    <property type="entry name" value="Glutaredoxin"/>
    <property type="match status" value="1"/>
</dbReference>
<feature type="region of interest" description="Disordered" evidence="2">
    <location>
        <begin position="249"/>
        <end position="284"/>
    </location>
</feature>
<keyword evidence="5" id="KW-1185">Reference proteome</keyword>